<dbReference type="EMBL" id="PGCJ01000346">
    <property type="protein sequence ID" value="PLW31533.1"/>
    <property type="molecule type" value="Genomic_DNA"/>
</dbReference>
<comment type="caution">
    <text evidence="1">The sequence shown here is derived from an EMBL/GenBank/DDBJ whole genome shotgun (WGS) entry which is preliminary data.</text>
</comment>
<evidence type="ECO:0000313" key="2">
    <source>
        <dbReference type="Proteomes" id="UP000235388"/>
    </source>
</evidence>
<keyword evidence="2" id="KW-1185">Reference proteome</keyword>
<name>A0A2N5U1C6_9BASI</name>
<evidence type="ECO:0000313" key="1">
    <source>
        <dbReference type="EMBL" id="PLW31533.1"/>
    </source>
</evidence>
<reference evidence="1 2" key="1">
    <citation type="submission" date="2017-11" db="EMBL/GenBank/DDBJ databases">
        <title>De novo assembly and phasing of dikaryotic genomes from two isolates of Puccinia coronata f. sp. avenae, the causal agent of oat crown rust.</title>
        <authorList>
            <person name="Miller M.E."/>
            <person name="Zhang Y."/>
            <person name="Omidvar V."/>
            <person name="Sperschneider J."/>
            <person name="Schwessinger B."/>
            <person name="Raley C."/>
            <person name="Palmer J.M."/>
            <person name="Garnica D."/>
            <person name="Upadhyaya N."/>
            <person name="Rathjen J."/>
            <person name="Taylor J.M."/>
            <person name="Park R.F."/>
            <person name="Dodds P.N."/>
            <person name="Hirsch C.D."/>
            <person name="Kianian S.F."/>
            <person name="Figueroa M."/>
        </authorList>
    </citation>
    <scope>NUCLEOTIDE SEQUENCE [LARGE SCALE GENOMIC DNA]</scope>
    <source>
        <strain evidence="1">12NC29</strain>
    </source>
</reference>
<gene>
    <name evidence="1" type="ORF">PCANC_17136</name>
</gene>
<accession>A0A2N5U1C6</accession>
<proteinExistence type="predicted"/>
<protein>
    <submittedName>
        <fullName evidence="1">Uncharacterized protein</fullName>
    </submittedName>
</protein>
<organism evidence="1 2">
    <name type="scientific">Puccinia coronata f. sp. avenae</name>
    <dbReference type="NCBI Taxonomy" id="200324"/>
    <lineage>
        <taxon>Eukaryota</taxon>
        <taxon>Fungi</taxon>
        <taxon>Dikarya</taxon>
        <taxon>Basidiomycota</taxon>
        <taxon>Pucciniomycotina</taxon>
        <taxon>Pucciniomycetes</taxon>
        <taxon>Pucciniales</taxon>
        <taxon>Pucciniaceae</taxon>
        <taxon>Puccinia</taxon>
    </lineage>
</organism>
<sequence>MVKLNVLRNICHPRFCFWLAFHERAQHISTSAPLACVAPGITPSTEIRCLLGSDIVAIARHLGLSGSHRMTYLQEGDL</sequence>
<dbReference type="AlphaFoldDB" id="A0A2N5U1C6"/>
<dbReference type="Proteomes" id="UP000235388">
    <property type="component" value="Unassembled WGS sequence"/>
</dbReference>